<dbReference type="NCBIfam" id="NF038180">
    <property type="entry name" value="leader_pinensin"/>
    <property type="match status" value="1"/>
</dbReference>
<name>A0ABW9S0D6_9BACT</name>
<keyword evidence="2" id="KW-1185">Reference proteome</keyword>
<accession>A0ABW9S0D6</accession>
<dbReference type="InterPro" id="IPR059231">
    <property type="entry name" value="Leader_pinensin"/>
</dbReference>
<evidence type="ECO:0008006" key="3">
    <source>
        <dbReference type="Google" id="ProtNLM"/>
    </source>
</evidence>
<sequence length="64" mass="6928">MKKLKIEQLKVKSFVTEVSTGKSETVKVQGGAASASVCGKYGCPTVVTYGYWTYCCEDSGTYCQ</sequence>
<dbReference type="RefSeq" id="WP_155176827.1">
    <property type="nucleotide sequence ID" value="NZ_BAAAFL010000053.1"/>
</dbReference>
<dbReference type="EMBL" id="SMLW01000674">
    <property type="protein sequence ID" value="MTI28880.1"/>
    <property type="molecule type" value="Genomic_DNA"/>
</dbReference>
<protein>
    <recommendedName>
        <fullName evidence="3">Bacteriocin</fullName>
    </recommendedName>
</protein>
<organism evidence="1 2">
    <name type="scientific">Fulvivirga kasyanovii</name>
    <dbReference type="NCBI Taxonomy" id="396812"/>
    <lineage>
        <taxon>Bacteria</taxon>
        <taxon>Pseudomonadati</taxon>
        <taxon>Bacteroidota</taxon>
        <taxon>Cytophagia</taxon>
        <taxon>Cytophagales</taxon>
        <taxon>Fulvivirgaceae</taxon>
        <taxon>Fulvivirga</taxon>
    </lineage>
</organism>
<comment type="caution">
    <text evidence="1">The sequence shown here is derived from an EMBL/GenBank/DDBJ whole genome shotgun (WGS) entry which is preliminary data.</text>
</comment>
<gene>
    <name evidence="1" type="ORF">E1163_28225</name>
</gene>
<dbReference type="Proteomes" id="UP000798808">
    <property type="component" value="Unassembled WGS sequence"/>
</dbReference>
<evidence type="ECO:0000313" key="2">
    <source>
        <dbReference type="Proteomes" id="UP000798808"/>
    </source>
</evidence>
<reference evidence="1 2" key="1">
    <citation type="submission" date="2019-02" db="EMBL/GenBank/DDBJ databases">
        <authorList>
            <person name="Goldberg S.R."/>
            <person name="Haltli B.A."/>
            <person name="Correa H."/>
            <person name="Russell K.G."/>
        </authorList>
    </citation>
    <scope>NUCLEOTIDE SEQUENCE [LARGE SCALE GENOMIC DNA]</scope>
    <source>
        <strain evidence="1 2">JCM 16186</strain>
    </source>
</reference>
<proteinExistence type="predicted"/>
<evidence type="ECO:0000313" key="1">
    <source>
        <dbReference type="EMBL" id="MTI28880.1"/>
    </source>
</evidence>